<evidence type="ECO:0000256" key="6">
    <source>
        <dbReference type="ARBA" id="ARBA00022692"/>
    </source>
</evidence>
<feature type="non-terminal residue" evidence="11">
    <location>
        <position position="1"/>
    </location>
</feature>
<comment type="similarity">
    <text evidence="3 10">Belongs to the FliL family.</text>
</comment>
<keyword evidence="6" id="KW-0812">Transmembrane</keyword>
<gene>
    <name evidence="11" type="ORF">CYC04_08325</name>
</gene>
<comment type="function">
    <text evidence="1 10">Controls the rotational direction of flagella during chemotaxis.</text>
</comment>
<evidence type="ECO:0000256" key="10">
    <source>
        <dbReference type="RuleBase" id="RU364125"/>
    </source>
</evidence>
<evidence type="ECO:0000256" key="9">
    <source>
        <dbReference type="ARBA" id="ARBA00023136"/>
    </source>
</evidence>
<accession>A0A5T1TFR9</accession>
<keyword evidence="4 10" id="KW-1003">Cell membrane</keyword>
<evidence type="ECO:0000256" key="7">
    <source>
        <dbReference type="ARBA" id="ARBA00022779"/>
    </source>
</evidence>
<evidence type="ECO:0000256" key="1">
    <source>
        <dbReference type="ARBA" id="ARBA00002254"/>
    </source>
</evidence>
<dbReference type="GO" id="GO:0005886">
    <property type="term" value="C:plasma membrane"/>
    <property type="evidence" value="ECO:0007669"/>
    <property type="project" value="UniProtKB-SubCell"/>
</dbReference>
<comment type="caution">
    <text evidence="11">The sequence shown here is derived from an EMBL/GenBank/DDBJ whole genome shotgun (WGS) entry which is preliminary data.</text>
</comment>
<sequence>RDTIIQTILAKEIQEIEFSNFKLELQRELVKKINEKLGNKLIKELYFRDFIIS</sequence>
<keyword evidence="9 10" id="KW-0472">Membrane</keyword>
<dbReference type="AlphaFoldDB" id="A0A5T1TFR9"/>
<reference evidence="11" key="1">
    <citation type="submission" date="2018-07" db="EMBL/GenBank/DDBJ databases">
        <authorList>
            <consortium name="GenomeTrakr network: Whole genome sequencing for foodborne pathogen traceback"/>
        </authorList>
    </citation>
    <scope>NUCLEOTIDE SEQUENCE</scope>
    <source>
        <strain evidence="11">NC_C3748</strain>
    </source>
</reference>
<keyword evidence="7 10" id="KW-0283">Flagellar rotation</keyword>
<protein>
    <recommendedName>
        <fullName evidence="10">Flagellar protein FliL</fullName>
    </recommendedName>
</protein>
<dbReference type="GO" id="GO:0071973">
    <property type="term" value="P:bacterial-type flagellum-dependent cell motility"/>
    <property type="evidence" value="ECO:0007669"/>
    <property type="project" value="InterPro"/>
</dbReference>
<keyword evidence="11" id="KW-0966">Cell projection</keyword>
<keyword evidence="11" id="KW-0969">Cilium</keyword>
<dbReference type="InterPro" id="IPR005503">
    <property type="entry name" value="FliL"/>
</dbReference>
<evidence type="ECO:0000313" key="11">
    <source>
        <dbReference type="EMBL" id="EAL6104528.1"/>
    </source>
</evidence>
<keyword evidence="8" id="KW-1133">Transmembrane helix</keyword>
<evidence type="ECO:0000256" key="5">
    <source>
        <dbReference type="ARBA" id="ARBA00022500"/>
    </source>
</evidence>
<dbReference type="Pfam" id="PF03748">
    <property type="entry name" value="FliL"/>
    <property type="match status" value="1"/>
</dbReference>
<evidence type="ECO:0000256" key="2">
    <source>
        <dbReference type="ARBA" id="ARBA00004162"/>
    </source>
</evidence>
<keyword evidence="5 10" id="KW-0145">Chemotaxis</keyword>
<dbReference type="GO" id="GO:0009425">
    <property type="term" value="C:bacterial-type flagellum basal body"/>
    <property type="evidence" value="ECO:0007669"/>
    <property type="project" value="InterPro"/>
</dbReference>
<evidence type="ECO:0000256" key="8">
    <source>
        <dbReference type="ARBA" id="ARBA00022989"/>
    </source>
</evidence>
<evidence type="ECO:0000256" key="3">
    <source>
        <dbReference type="ARBA" id="ARBA00008281"/>
    </source>
</evidence>
<comment type="subcellular location">
    <subcellularLocation>
        <location evidence="2">Cell membrane</location>
        <topology evidence="2">Single-pass membrane protein</topology>
    </subcellularLocation>
</comment>
<dbReference type="EMBL" id="AACPRT010000049">
    <property type="protein sequence ID" value="EAL6104528.1"/>
    <property type="molecule type" value="Genomic_DNA"/>
</dbReference>
<dbReference type="GO" id="GO:0006935">
    <property type="term" value="P:chemotaxis"/>
    <property type="evidence" value="ECO:0007669"/>
    <property type="project" value="UniProtKB-KW"/>
</dbReference>
<proteinExistence type="inferred from homology"/>
<keyword evidence="11" id="KW-0282">Flagellum</keyword>
<organism evidence="11">
    <name type="scientific">Campylobacter coli</name>
    <dbReference type="NCBI Taxonomy" id="195"/>
    <lineage>
        <taxon>Bacteria</taxon>
        <taxon>Pseudomonadati</taxon>
        <taxon>Campylobacterota</taxon>
        <taxon>Epsilonproteobacteria</taxon>
        <taxon>Campylobacterales</taxon>
        <taxon>Campylobacteraceae</taxon>
        <taxon>Campylobacter</taxon>
    </lineage>
</organism>
<name>A0A5T1TFR9_CAMCO</name>
<evidence type="ECO:0000256" key="4">
    <source>
        <dbReference type="ARBA" id="ARBA00022475"/>
    </source>
</evidence>